<dbReference type="GO" id="GO:0003723">
    <property type="term" value="F:RNA binding"/>
    <property type="evidence" value="ECO:0007669"/>
    <property type="project" value="InterPro"/>
</dbReference>
<evidence type="ECO:0000313" key="10">
    <source>
        <dbReference type="EMBL" id="TGG95385.1"/>
    </source>
</evidence>
<reference evidence="10 11" key="1">
    <citation type="submission" date="2019-04" db="EMBL/GenBank/DDBJ databases">
        <title>Natronospirillum operosus gen. nov., sp. nov., a haloalkaliphilic satellite isolated from decaying biomass of laboratory culture of cyanobacterium Geitlerinema sp. and proposal of Natronospirillaceae fam. nov. and Saccharospirillaceae fam. nov.</title>
        <authorList>
            <person name="Kevbrin V."/>
            <person name="Boltyanskaya Y."/>
            <person name="Koziaeva V."/>
            <person name="Grouzdev D.S."/>
            <person name="Park M."/>
            <person name="Cho J."/>
        </authorList>
    </citation>
    <scope>NUCLEOTIDE SEQUENCE [LARGE SCALE GENOMIC DNA]</scope>
    <source>
        <strain evidence="10 11">G-116</strain>
    </source>
</reference>
<dbReference type="InterPro" id="IPR001406">
    <property type="entry name" value="PsdUridine_synth_TruA"/>
</dbReference>
<evidence type="ECO:0000256" key="3">
    <source>
        <dbReference type="ARBA" id="ARBA00023235"/>
    </source>
</evidence>
<organism evidence="10 11">
    <name type="scientific">Natronospirillum operosum</name>
    <dbReference type="NCBI Taxonomy" id="2759953"/>
    <lineage>
        <taxon>Bacteria</taxon>
        <taxon>Pseudomonadati</taxon>
        <taxon>Pseudomonadota</taxon>
        <taxon>Gammaproteobacteria</taxon>
        <taxon>Oceanospirillales</taxon>
        <taxon>Natronospirillaceae</taxon>
        <taxon>Natronospirillum</taxon>
    </lineage>
</organism>
<comment type="caution">
    <text evidence="10">The sequence shown here is derived from an EMBL/GenBank/DDBJ whole genome shotgun (WGS) entry which is preliminary data.</text>
</comment>
<dbReference type="Gene3D" id="3.30.70.660">
    <property type="entry name" value="Pseudouridine synthase I, catalytic domain, C-terminal subdomain"/>
    <property type="match status" value="1"/>
</dbReference>
<feature type="domain" description="Pseudouridine synthase I TruA alpha/beta" evidence="9">
    <location>
        <begin position="40"/>
        <end position="136"/>
    </location>
</feature>
<feature type="region of interest" description="Disordered" evidence="8">
    <location>
        <begin position="1"/>
        <end position="27"/>
    </location>
</feature>
<evidence type="ECO:0000256" key="8">
    <source>
        <dbReference type="SAM" id="MobiDB-lite"/>
    </source>
</evidence>
<dbReference type="InterPro" id="IPR020097">
    <property type="entry name" value="PsdUridine_synth_TruA_a/b_dom"/>
</dbReference>
<feature type="binding site" evidence="4 6">
    <location>
        <position position="143"/>
    </location>
    <ligand>
        <name>substrate</name>
    </ligand>
</feature>
<evidence type="ECO:0000256" key="2">
    <source>
        <dbReference type="ARBA" id="ARBA00022694"/>
    </source>
</evidence>
<evidence type="ECO:0000256" key="7">
    <source>
        <dbReference type="RuleBase" id="RU003792"/>
    </source>
</evidence>
<name>A0A4Z0WJR2_9GAMM</name>
<sequence length="305" mass="33516">MSASPAPQSASAGQATAQPGGPEVFAPETPQRTLRWAAGVEYQGTAYHGYQTQGATPHTIQNYLQQAIGFVADHEIKLHCAGRTDARVHATSQVIHFDTSSVRKPWGWLLGSNTRLPDDISLQWVKPVPHTFHARFSARARRYRYVIYNHPVPSALMRHAATWEKSPLDERLMQQAAFSFCGRHDFSAFRAAECQAKSPVRTVTHCQVKRQGKLLVLDIRADAFLHHMVRNIAGVLMAIGRGEAPVSWAAEVLATRDRQQGGVTARPDGLYLIAAEYDPAFQLPAPALGPAFLPVNDPIQGGQTE</sequence>
<keyword evidence="2 4" id="KW-0819">tRNA processing</keyword>
<dbReference type="InterPro" id="IPR020103">
    <property type="entry name" value="PsdUridine_synth_cat_dom_sf"/>
</dbReference>
<proteinExistence type="inferred from homology"/>
<evidence type="ECO:0000313" key="11">
    <source>
        <dbReference type="Proteomes" id="UP000297475"/>
    </source>
</evidence>
<keyword evidence="3 4" id="KW-0413">Isomerase</keyword>
<comment type="subunit">
    <text evidence="4">Homodimer.</text>
</comment>
<evidence type="ECO:0000256" key="4">
    <source>
        <dbReference type="HAMAP-Rule" id="MF_00171"/>
    </source>
</evidence>
<feature type="domain" description="Pseudouridine synthase I TruA alpha/beta" evidence="9">
    <location>
        <begin position="176"/>
        <end position="278"/>
    </location>
</feature>
<dbReference type="EMBL" id="SRMF01000001">
    <property type="protein sequence ID" value="TGG95385.1"/>
    <property type="molecule type" value="Genomic_DNA"/>
</dbReference>
<evidence type="ECO:0000256" key="1">
    <source>
        <dbReference type="ARBA" id="ARBA00009375"/>
    </source>
</evidence>
<dbReference type="PANTHER" id="PTHR11142:SF0">
    <property type="entry name" value="TRNA PSEUDOURIDINE SYNTHASE-LIKE 1"/>
    <property type="match status" value="1"/>
</dbReference>
<feature type="active site" description="Nucleophile" evidence="4 5">
    <location>
        <position position="85"/>
    </location>
</feature>
<comment type="similarity">
    <text evidence="1 4 7">Belongs to the tRNA pseudouridine synthase TruA family.</text>
</comment>
<accession>A0A4Z0WJR2</accession>
<dbReference type="CDD" id="cd02570">
    <property type="entry name" value="PseudoU_synth_EcTruA"/>
    <property type="match status" value="1"/>
</dbReference>
<dbReference type="Proteomes" id="UP000297475">
    <property type="component" value="Unassembled WGS sequence"/>
</dbReference>
<dbReference type="Gene3D" id="3.30.70.580">
    <property type="entry name" value="Pseudouridine synthase I, catalytic domain, N-terminal subdomain"/>
    <property type="match status" value="1"/>
</dbReference>
<feature type="compositionally biased region" description="Low complexity" evidence="8">
    <location>
        <begin position="1"/>
        <end position="22"/>
    </location>
</feature>
<evidence type="ECO:0000256" key="5">
    <source>
        <dbReference type="PIRSR" id="PIRSR001430-1"/>
    </source>
</evidence>
<dbReference type="InterPro" id="IPR020095">
    <property type="entry name" value="PsdUridine_synth_TruA_C"/>
</dbReference>
<keyword evidence="11" id="KW-1185">Reference proteome</keyword>
<comment type="function">
    <text evidence="4">Formation of pseudouridine at positions 38, 39 and 40 in the anticodon stem and loop of transfer RNAs.</text>
</comment>
<dbReference type="Pfam" id="PF01416">
    <property type="entry name" value="PseudoU_synth_1"/>
    <property type="match status" value="2"/>
</dbReference>
<dbReference type="GO" id="GO:0031119">
    <property type="term" value="P:tRNA pseudouridine synthesis"/>
    <property type="evidence" value="ECO:0007669"/>
    <property type="project" value="UniProtKB-UniRule"/>
</dbReference>
<dbReference type="GO" id="GO:0160147">
    <property type="term" value="F:tRNA pseudouridine(38-40) synthase activity"/>
    <property type="evidence" value="ECO:0007669"/>
    <property type="project" value="UniProtKB-EC"/>
</dbReference>
<dbReference type="PIRSF" id="PIRSF001430">
    <property type="entry name" value="tRNA_psdUrid_synth"/>
    <property type="match status" value="1"/>
</dbReference>
<dbReference type="EC" id="5.4.99.12" evidence="4"/>
<gene>
    <name evidence="4 10" type="primary">truA</name>
    <name evidence="10" type="ORF">E4656_02885</name>
</gene>
<dbReference type="SUPFAM" id="SSF55120">
    <property type="entry name" value="Pseudouridine synthase"/>
    <property type="match status" value="1"/>
</dbReference>
<dbReference type="InterPro" id="IPR020094">
    <property type="entry name" value="TruA/RsuA/RluB/E/F_N"/>
</dbReference>
<dbReference type="RefSeq" id="WP_135481014.1">
    <property type="nucleotide sequence ID" value="NZ_SRMF01000001.1"/>
</dbReference>
<dbReference type="PANTHER" id="PTHR11142">
    <property type="entry name" value="PSEUDOURIDYLATE SYNTHASE"/>
    <property type="match status" value="1"/>
</dbReference>
<dbReference type="OrthoDB" id="9811823at2"/>
<comment type="catalytic activity">
    <reaction evidence="4 7">
        <text>uridine(38/39/40) in tRNA = pseudouridine(38/39/40) in tRNA</text>
        <dbReference type="Rhea" id="RHEA:22376"/>
        <dbReference type="Rhea" id="RHEA-COMP:10085"/>
        <dbReference type="Rhea" id="RHEA-COMP:10087"/>
        <dbReference type="ChEBI" id="CHEBI:65314"/>
        <dbReference type="ChEBI" id="CHEBI:65315"/>
        <dbReference type="EC" id="5.4.99.12"/>
    </reaction>
</comment>
<evidence type="ECO:0000259" key="9">
    <source>
        <dbReference type="Pfam" id="PF01416"/>
    </source>
</evidence>
<dbReference type="HAMAP" id="MF_00171">
    <property type="entry name" value="TruA"/>
    <property type="match status" value="1"/>
</dbReference>
<dbReference type="FunFam" id="3.30.70.580:FF:000001">
    <property type="entry name" value="tRNA pseudouridine synthase A"/>
    <property type="match status" value="1"/>
</dbReference>
<dbReference type="NCBIfam" id="TIGR00071">
    <property type="entry name" value="hisT_truA"/>
    <property type="match status" value="1"/>
</dbReference>
<protein>
    <recommendedName>
        <fullName evidence="4">tRNA pseudouridine synthase A</fullName>
        <ecNumber evidence="4">5.4.99.12</ecNumber>
    </recommendedName>
    <alternativeName>
        <fullName evidence="4">tRNA pseudouridine(38-40) synthase</fullName>
    </alternativeName>
    <alternativeName>
        <fullName evidence="4">tRNA pseudouridylate synthase I</fullName>
    </alternativeName>
    <alternativeName>
        <fullName evidence="4">tRNA-uridine isomerase I</fullName>
    </alternativeName>
</protein>
<comment type="caution">
    <text evidence="4">Lacks conserved residue(s) required for the propagation of feature annotation.</text>
</comment>
<evidence type="ECO:0000256" key="6">
    <source>
        <dbReference type="PIRSR" id="PIRSR001430-2"/>
    </source>
</evidence>
<dbReference type="AlphaFoldDB" id="A0A4Z0WJR2"/>